<organism evidence="1 2">
    <name type="scientific">Spiroplasma poulsonii</name>
    <dbReference type="NCBI Taxonomy" id="2138"/>
    <lineage>
        <taxon>Bacteria</taxon>
        <taxon>Bacillati</taxon>
        <taxon>Mycoplasmatota</taxon>
        <taxon>Mollicutes</taxon>
        <taxon>Entomoplasmatales</taxon>
        <taxon>Spiroplasmataceae</taxon>
        <taxon>Spiroplasma</taxon>
    </lineage>
</organism>
<accession>A0A3S0U961</accession>
<sequence length="63" mass="7276">MVIILIILLIILQLLLRDGNSRRLNDSSIFQVLGRYWYDIAVTATDGSKYFDGIISRDFIVEK</sequence>
<comment type="caution">
    <text evidence="1">The sequence shown here is derived from an EMBL/GenBank/DDBJ whole genome shotgun (WGS) entry which is preliminary data.</text>
</comment>
<evidence type="ECO:0000313" key="1">
    <source>
        <dbReference type="EMBL" id="RUP77636.1"/>
    </source>
</evidence>
<reference evidence="1 2" key="1">
    <citation type="journal article" date="2019" name="Genome Biol. Evol.">
        <title>Toxin and genome evolution in a Drosophila defensive symbiosis.</title>
        <authorList>
            <person name="Ballinger M.J."/>
            <person name="Gawryluk R.M."/>
            <person name="Perlman S.J."/>
        </authorList>
    </citation>
    <scope>NUCLEOTIDE SEQUENCE [LARGE SCALE GENOMIC DNA]</scope>
    <source>
        <strain evidence="2">sNeo</strain>
    </source>
</reference>
<gene>
    <name evidence="1" type="ORF">D6D54_03655</name>
</gene>
<proteinExistence type="predicted"/>
<name>A0A3S0U961_9MOLU</name>
<dbReference type="EMBL" id="RAHC01000002">
    <property type="protein sequence ID" value="RUP77636.1"/>
    <property type="molecule type" value="Genomic_DNA"/>
</dbReference>
<evidence type="ECO:0000313" key="2">
    <source>
        <dbReference type="Proteomes" id="UP000274545"/>
    </source>
</evidence>
<dbReference type="Proteomes" id="UP000274545">
    <property type="component" value="Unassembled WGS sequence"/>
</dbReference>
<dbReference type="AlphaFoldDB" id="A0A3S0U961"/>
<protein>
    <submittedName>
        <fullName evidence="1">Uncharacterized protein</fullName>
    </submittedName>
</protein>